<keyword evidence="1" id="KW-0472">Membrane</keyword>
<sequence>MSESTTFNFKDIFPKCMNDFNKHAKDKKHKPYDDYSNYCNKLSIKKACNINGQDYNRSCMDILYYLNYININISKDEAYLEQGCKYLHYKLKDLFEKFKCPCNDPKICYNEMKNLSESLNFNMISNLLGHCSDYPIDLNEDILQMFKDIDILNDKYNIFVSTQAPNVSKFEALRQHIQYLEKYKSNNNTTFISLLEYFNNSFIQYIKSLNPTVFGVDGFLRTISEKEKTKGLLTVVEKDKRVDNSREIVSSVQMDAIIGTDSGTQISTGIIFSFFALLINMFILYKDLIGLYESK</sequence>
<dbReference type="EMBL" id="BDQF01000043">
    <property type="protein sequence ID" value="GAW83968.1"/>
    <property type="molecule type" value="Genomic_DNA"/>
</dbReference>
<name>A0A1Y1JR61_PLAGO</name>
<keyword evidence="1" id="KW-0812">Transmembrane</keyword>
<accession>A0A1Y1JR61</accession>
<feature type="transmembrane region" description="Helical" evidence="1">
    <location>
        <begin position="266"/>
        <end position="285"/>
    </location>
</feature>
<keyword evidence="1" id="KW-1133">Transmembrane helix</keyword>
<evidence type="ECO:0000256" key="1">
    <source>
        <dbReference type="SAM" id="Phobius"/>
    </source>
</evidence>
<organism evidence="2 3">
    <name type="scientific">Plasmodium gonderi</name>
    <dbReference type="NCBI Taxonomy" id="77519"/>
    <lineage>
        <taxon>Eukaryota</taxon>
        <taxon>Sar</taxon>
        <taxon>Alveolata</taxon>
        <taxon>Apicomplexa</taxon>
        <taxon>Aconoidasida</taxon>
        <taxon>Haemosporida</taxon>
        <taxon>Plasmodiidae</taxon>
        <taxon>Plasmodium</taxon>
        <taxon>Plasmodium (Plasmodium)</taxon>
    </lineage>
</organism>
<protein>
    <submittedName>
        <fullName evidence="2">Variable surface protein</fullName>
    </submittedName>
</protein>
<dbReference type="GeneID" id="39744776"/>
<reference evidence="3" key="1">
    <citation type="submission" date="2017-04" db="EMBL/GenBank/DDBJ databases">
        <title>Plasmodium gonderi genome.</title>
        <authorList>
            <person name="Arisue N."/>
            <person name="Honma H."/>
            <person name="Kawai S."/>
            <person name="Tougan T."/>
            <person name="Tanabe K."/>
            <person name="Horii T."/>
        </authorList>
    </citation>
    <scope>NUCLEOTIDE SEQUENCE [LARGE SCALE GENOMIC DNA]</scope>
    <source>
        <strain evidence="3">ATCC 30045</strain>
    </source>
</reference>
<evidence type="ECO:0000313" key="2">
    <source>
        <dbReference type="EMBL" id="GAW83968.1"/>
    </source>
</evidence>
<evidence type="ECO:0000313" key="3">
    <source>
        <dbReference type="Proteomes" id="UP000195521"/>
    </source>
</evidence>
<dbReference type="Proteomes" id="UP000195521">
    <property type="component" value="Unassembled WGS sequence"/>
</dbReference>
<gene>
    <name evidence="2" type="ORF">PGO_000350</name>
</gene>
<proteinExistence type="predicted"/>
<comment type="caution">
    <text evidence="2">The sequence shown here is derived from an EMBL/GenBank/DDBJ whole genome shotgun (WGS) entry which is preliminary data.</text>
</comment>
<keyword evidence="3" id="KW-1185">Reference proteome</keyword>
<dbReference type="RefSeq" id="XP_028546557.1">
    <property type="nucleotide sequence ID" value="XM_028690756.1"/>
</dbReference>
<dbReference type="AlphaFoldDB" id="A0A1Y1JR61"/>